<keyword evidence="2" id="KW-1003">Cell membrane</keyword>
<feature type="transmembrane region" description="Helical" evidence="6">
    <location>
        <begin position="204"/>
        <end position="220"/>
    </location>
</feature>
<reference evidence="7 8" key="1">
    <citation type="submission" date="2014-06" db="EMBL/GenBank/DDBJ databases">
        <title>Genome characterization of distinct group I Clostridium botulinum lineages.</title>
        <authorList>
            <person name="Giordani F."/>
            <person name="Anselmo A."/>
            <person name="Fillo S."/>
            <person name="Palozzi A.M."/>
            <person name="Fortunato A."/>
            <person name="Gentile B."/>
            <person name="Ciammaruconi A."/>
            <person name="Anniballi F."/>
            <person name="De Medici D."/>
            <person name="Lista F."/>
        </authorList>
    </citation>
    <scope>NUCLEOTIDE SEQUENCE [LARGE SCALE GENOMIC DNA]</scope>
    <source>
        <strain evidence="7 8">B2 450</strain>
    </source>
</reference>
<dbReference type="RefSeq" id="WP_003489445.1">
    <property type="nucleotide sequence ID" value="NZ_JXSU01000007.1"/>
</dbReference>
<accession>A0A0D1AIW1</accession>
<evidence type="ECO:0000313" key="7">
    <source>
        <dbReference type="EMBL" id="KIS23044.1"/>
    </source>
</evidence>
<comment type="caution">
    <text evidence="7">The sequence shown here is derived from an EMBL/GenBank/DDBJ whole genome shotgun (WGS) entry which is preliminary data.</text>
</comment>
<evidence type="ECO:0000256" key="6">
    <source>
        <dbReference type="SAM" id="Phobius"/>
    </source>
</evidence>
<organism evidence="7 8">
    <name type="scientific">Clostridium botulinum B2 450</name>
    <dbReference type="NCBI Taxonomy" id="1379739"/>
    <lineage>
        <taxon>Bacteria</taxon>
        <taxon>Bacillati</taxon>
        <taxon>Bacillota</taxon>
        <taxon>Clostridia</taxon>
        <taxon>Eubacteriales</taxon>
        <taxon>Clostridiaceae</taxon>
        <taxon>Clostridium</taxon>
    </lineage>
</organism>
<evidence type="ECO:0000313" key="8">
    <source>
        <dbReference type="Proteomes" id="UP000032250"/>
    </source>
</evidence>
<dbReference type="AlphaFoldDB" id="A0A0D1AIW1"/>
<dbReference type="PANTHER" id="PTHR34857">
    <property type="entry name" value="SLL0384 PROTEIN"/>
    <property type="match status" value="1"/>
</dbReference>
<evidence type="ECO:0000256" key="2">
    <source>
        <dbReference type="ARBA" id="ARBA00022475"/>
    </source>
</evidence>
<feature type="transmembrane region" description="Helical" evidence="6">
    <location>
        <begin position="49"/>
        <end position="67"/>
    </location>
</feature>
<name>A0A0D1AIW1_CLOBO</name>
<dbReference type="CDD" id="cd16914">
    <property type="entry name" value="EcfT"/>
    <property type="match status" value="1"/>
</dbReference>
<dbReference type="Proteomes" id="UP000032250">
    <property type="component" value="Unassembled WGS sequence"/>
</dbReference>
<comment type="subcellular location">
    <subcellularLocation>
        <location evidence="1">Membrane</location>
        <topology evidence="1">Multi-pass membrane protein</topology>
    </subcellularLocation>
</comment>
<keyword evidence="5 6" id="KW-0472">Membrane</keyword>
<feature type="transmembrane region" description="Helical" evidence="6">
    <location>
        <begin position="12"/>
        <end position="43"/>
    </location>
</feature>
<dbReference type="InterPro" id="IPR051611">
    <property type="entry name" value="ECF_transporter_component"/>
</dbReference>
<sequence>MKLEFDFRAKIIILFLDMCLVAILKSNIIIYSMLFILTIYLIIQGYLKSAIKLFLIAAFVIILKILSMGQGITILLPDMFLFMIIRIISMVMAAKPIIAMPPGEAVAVFKKMRVPDSFALPVTFMLRFIPTVRSEFQSVFSAMRLRGLLSWRHPMRSIEYIFVPIMIRSSKVADELAASAEARGIACPGNHTCRRDISFKRKDRILCTVGVMVTALLLIWEKMGMI</sequence>
<keyword evidence="3 6" id="KW-0812">Transmembrane</keyword>
<dbReference type="OrthoDB" id="3730291at2"/>
<evidence type="ECO:0000256" key="3">
    <source>
        <dbReference type="ARBA" id="ARBA00022692"/>
    </source>
</evidence>
<evidence type="ECO:0000256" key="5">
    <source>
        <dbReference type="ARBA" id="ARBA00023136"/>
    </source>
</evidence>
<evidence type="ECO:0000256" key="1">
    <source>
        <dbReference type="ARBA" id="ARBA00004141"/>
    </source>
</evidence>
<keyword evidence="4 6" id="KW-1133">Transmembrane helix</keyword>
<dbReference type="PATRIC" id="fig|1379739.3.peg.1409"/>
<dbReference type="PANTHER" id="PTHR34857:SF2">
    <property type="entry name" value="SLL0384 PROTEIN"/>
    <property type="match status" value="1"/>
</dbReference>
<dbReference type="GO" id="GO:0005886">
    <property type="term" value="C:plasma membrane"/>
    <property type="evidence" value="ECO:0007669"/>
    <property type="project" value="UniProtKB-ARBA"/>
</dbReference>
<dbReference type="EMBL" id="JXSU01000007">
    <property type="protein sequence ID" value="KIS23044.1"/>
    <property type="molecule type" value="Genomic_DNA"/>
</dbReference>
<proteinExistence type="predicted"/>
<gene>
    <name evidence="7" type="ORF">N495_05410</name>
</gene>
<dbReference type="InterPro" id="IPR003339">
    <property type="entry name" value="ABC/ECF_trnsptr_transmembrane"/>
</dbReference>
<evidence type="ECO:0000256" key="4">
    <source>
        <dbReference type="ARBA" id="ARBA00022989"/>
    </source>
</evidence>
<protein>
    <submittedName>
        <fullName evidence="7">Cobalt transporter</fullName>
    </submittedName>
</protein>
<dbReference type="Pfam" id="PF02361">
    <property type="entry name" value="CbiQ"/>
    <property type="match status" value="1"/>
</dbReference>
<dbReference type="HOGENOM" id="CLU_076847_2_0_9"/>